<dbReference type="Proteomes" id="UP000578449">
    <property type="component" value="Unassembled WGS sequence"/>
</dbReference>
<proteinExistence type="predicted"/>
<gene>
    <name evidence="1" type="ORF">HNP84_000246</name>
</gene>
<dbReference type="RefSeq" id="WP_185047432.1">
    <property type="nucleotide sequence ID" value="NZ_BAABIX010000006.1"/>
</dbReference>
<dbReference type="EMBL" id="JACHGN010000001">
    <property type="protein sequence ID" value="MBB5130558.1"/>
    <property type="molecule type" value="Genomic_DNA"/>
</dbReference>
<keyword evidence="2" id="KW-1185">Reference proteome</keyword>
<protein>
    <submittedName>
        <fullName evidence="1">Uncharacterized protein</fullName>
    </submittedName>
</protein>
<evidence type="ECO:0000313" key="1">
    <source>
        <dbReference type="EMBL" id="MBB5130558.1"/>
    </source>
</evidence>
<sequence>MNLTFTLPPRVLPLLVPADAAVETTWVVCFAHRPRVAINGVATLGSVAGWHPMIPFDGQDAAEAWAERFERAIDGPDTELHWYPADDDGVGLELFVVIDGEETQTDVAIYPLTALADPAPAERTTA</sequence>
<name>A0A840NSK5_9ACTN</name>
<reference evidence="1 2" key="1">
    <citation type="submission" date="2020-08" db="EMBL/GenBank/DDBJ databases">
        <title>Genomic Encyclopedia of Type Strains, Phase IV (KMG-IV): sequencing the most valuable type-strain genomes for metagenomic binning, comparative biology and taxonomic classification.</title>
        <authorList>
            <person name="Goeker M."/>
        </authorList>
    </citation>
    <scope>NUCLEOTIDE SEQUENCE [LARGE SCALE GENOMIC DNA]</scope>
    <source>
        <strain evidence="1 2">DSM 45615</strain>
    </source>
</reference>
<dbReference type="AlphaFoldDB" id="A0A840NSK5"/>
<evidence type="ECO:0000313" key="2">
    <source>
        <dbReference type="Proteomes" id="UP000578449"/>
    </source>
</evidence>
<organism evidence="1 2">
    <name type="scientific">Thermocatellispora tengchongensis</name>
    <dbReference type="NCBI Taxonomy" id="1073253"/>
    <lineage>
        <taxon>Bacteria</taxon>
        <taxon>Bacillati</taxon>
        <taxon>Actinomycetota</taxon>
        <taxon>Actinomycetes</taxon>
        <taxon>Streptosporangiales</taxon>
        <taxon>Streptosporangiaceae</taxon>
        <taxon>Thermocatellispora</taxon>
    </lineage>
</organism>
<comment type="caution">
    <text evidence="1">The sequence shown here is derived from an EMBL/GenBank/DDBJ whole genome shotgun (WGS) entry which is preliminary data.</text>
</comment>
<accession>A0A840NSK5</accession>